<feature type="domain" description="Sushi" evidence="3">
    <location>
        <begin position="610"/>
        <end position="684"/>
    </location>
</feature>
<keyword evidence="1" id="KW-1015">Disulfide bond</keyword>
<proteinExistence type="predicted"/>
<dbReference type="Proteomes" id="UP000095283">
    <property type="component" value="Unplaced"/>
</dbReference>
<accession>A0A1I7WG75</accession>
<evidence type="ECO:0000256" key="1">
    <source>
        <dbReference type="ARBA" id="ARBA00023157"/>
    </source>
</evidence>
<dbReference type="PROSITE" id="PS50923">
    <property type="entry name" value="SUSHI"/>
    <property type="match status" value="1"/>
</dbReference>
<keyword evidence="4" id="KW-1185">Reference proteome</keyword>
<organism evidence="4 5">
    <name type="scientific">Heterorhabditis bacteriophora</name>
    <name type="common">Entomopathogenic nematode worm</name>
    <dbReference type="NCBI Taxonomy" id="37862"/>
    <lineage>
        <taxon>Eukaryota</taxon>
        <taxon>Metazoa</taxon>
        <taxon>Ecdysozoa</taxon>
        <taxon>Nematoda</taxon>
        <taxon>Chromadorea</taxon>
        <taxon>Rhabditida</taxon>
        <taxon>Rhabditina</taxon>
        <taxon>Rhabditomorpha</taxon>
        <taxon>Strongyloidea</taxon>
        <taxon>Heterorhabditidae</taxon>
        <taxon>Heterorhabditis</taxon>
    </lineage>
</organism>
<evidence type="ECO:0000313" key="5">
    <source>
        <dbReference type="WBParaSite" id="Hba_03928"/>
    </source>
</evidence>
<evidence type="ECO:0000259" key="3">
    <source>
        <dbReference type="PROSITE" id="PS50923"/>
    </source>
</evidence>
<sequence length="2122" mass="236897">MNSGVKMVRYKYLPPHDQKNSQKLSCIGGPQQWFDSTNNQIGKKAIVPAGTMPEQCQLTIKCNKNSGELSAGNTHRNDELEYYDVGETIATECKDNYLRPGITDHSSGIDEFTCTESGWKNINSDGNSGGNNNPGLCKPACEVPDENLSGTTIEISGPLITRKKNNYVQEGATARVTCHKISGRLTLLLDYKAPDGKSVPQQLICVGGSNGWKDIVSGKNNEAILCCVRDGAAGCPVVNAQTNPNTNVVQSGFCSVVDNIVPENCYIPDSSTPVEDIQKLTCKAGHDGYQNDVTGETNVTPLKCVPGCPVVRKMRGAKYTKAPHNSDIVKYGDNEYLRQGVEVIVVCKYDEGYAFNNPEDASRGQGASTVYRCNGASEKYMKLETGSYGKLPGDACGGVCNALDLKMKEGVIIKWKFKSRELHNYTSFLKSIFVFRLKLSPNIQWIRRHLLRMVFVRSSTWNIILVVKKDMSIRKDRVKHKMAIKSSNVRGERMDIKISSRIKQMPKLVYIFLIKRNIFPQSCPVLSVHAAGLRLLNSPQEITTSWGKIVTGGTKYTFTCITGYHYPDGPHSKNKIQELYCHESTGNYIDLGANNSTTTEPAACVKDVGPGCPDPVLLDGKLVMKNCPNGYTAGCQVDIQCNEGYIPVNPDFHSSGIQQLTCPDGNDWVDEKGNKIKEVIKCEAACRYDSTMASYNNCFINPLYVHQKFSNTEIKIMFSITTVILLNACIVSLSIIKIKIKIMIIFTFPLKYSYPAGTPPSITGIETMKCDGSTRKYVNSTDGSEFKKPTQCQRSSGLNECQKLIQDGSKTIISEIDCILDGDYYETPCKINVKCKNGKSKSFELQNQFYEIEFLVTHNVTGLKMFFKCYAMLCFREGRQTLKCNGDTNQYDDVDSGIRNATVLPCEEAKGCQALSPTENSKKPEQISTCYQNGEYYNDECILLYGCQEGSYPVDKEYLYDGGQKLTCIEQHQAWMDKKNKTQTSVLECRKGCAKVDYTEIRDILKENGNTINYDRYTDTEGGSHTCYSRLSYIKITEVINRVMMNKNPYFCKDSDSTTNTNVILNMKNACENSCVALNTTSLPSGVVVKSQPPAFKPYDEDEYVGEGRIFVFECSDGFEYPPGSSHAQQRQQRLMCLNDGNYSDTTTGQNTKNILPCQKAIGCSPLSPSSGVNREVENCVKMGPVFRAGCQVTFTCYDGHYPVKKSHRDKSAQVLECRIDLLTGPEWVDVISRQITEQLTCIAGCLDPKELIKETENEILIEKLNYQGTEVICKTVNISTSLENVPPEIRRYYCGRGDGTTVSNSTEIPCTNVCEMLSTDDSLIVKPEYAFSQLPKGKYIPNGVKVKVSCAMAGYIFSETNSPSREFRCDASSGIYIEIGTGYAGFKKIKDTCEKKITTCNGNAYEDEHTMATSSCVKDSKGTIPEGCQINVDCITDIIADVCRIKTNQRTQCGPYILPENVILKGSTCDISKASIDCYIELTCATAFTWPNSDSNQNSIRKYQCTEHGWQDVITYEVFKNLHDTCVMSCPVVQSSQNVKVLIQCGGDTNGCRLITTCRDGRGYVQVTDQTTELAIFDCNGSKGTWVERKTGTELDPHKRSDLNCYPAGGVITPAPPTNCETTRFSDRLIVKSQCLSGVCQHIIKCKPEYVWNDETRRRNPKTTHIYLCLGNGRYKDISNNQILHQISDDCQIPPYDCLTPDLDSNVNHNVSCTLAQCKISVWCDIGQIWQNMDKKSLDRVHTYTCQNKKWRDQETWISYDRIPDRCTPEDCDLGELSNDTYIAVDCSSVGDATLDGCTLTVHCGIGYLKTTEKVVVETIEEFKCDKESRKWRDTKTNVLVTAKEALDKCHSDNRQSNITLIIIIADFNNNIEICSSIIHCSFLINMLQKTLNNSSETGELNEICSFLLNKFSINCLILFLIILDCDSLEAQEGIVTIYKCYVGKNGKYPKSCKMNVSCKEGYKGIPMTYTCVNGDWFNNGNRISNKHCEKTVDTDGCLVNDNYPKELVINQTCIRTTSKYYKTDCTILLQCPVGQQWENGGDEPEQWFCEHSGRWISSRGKSGLYMSVEPCINKSTTKKCREFSSETGISVNYYCEVENGEVENLCHAKVSCRDGQNYLF</sequence>
<protein>
    <submittedName>
        <fullName evidence="5">Sushi domain-containing protein</fullName>
    </submittedName>
</protein>
<dbReference type="WBParaSite" id="Hba_03928">
    <property type="protein sequence ID" value="Hba_03928"/>
    <property type="gene ID" value="Hba_03928"/>
</dbReference>
<keyword evidence="2" id="KW-0768">Sushi</keyword>
<evidence type="ECO:0000256" key="2">
    <source>
        <dbReference type="PROSITE-ProRule" id="PRU00302"/>
    </source>
</evidence>
<name>A0A1I7WG75_HETBA</name>
<evidence type="ECO:0000313" key="4">
    <source>
        <dbReference type="Proteomes" id="UP000095283"/>
    </source>
</evidence>
<dbReference type="InterPro" id="IPR000436">
    <property type="entry name" value="Sushi_SCR_CCP_dom"/>
</dbReference>
<comment type="caution">
    <text evidence="2">Lacks conserved residue(s) required for the propagation of feature annotation.</text>
</comment>
<reference evidence="5" key="1">
    <citation type="submission" date="2016-11" db="UniProtKB">
        <authorList>
            <consortium name="WormBaseParasite"/>
        </authorList>
    </citation>
    <scope>IDENTIFICATION</scope>
</reference>